<reference evidence="2" key="1">
    <citation type="submission" date="2023-10" db="EMBL/GenBank/DDBJ databases">
        <title>Surveillance and assessment of the effects of hospital wastewater treatment on clearance of pathogenic bacterial and antimicrobial resistance genes.</title>
        <authorList>
            <person name="Wu Y."/>
        </authorList>
    </citation>
    <scope>NUCLEOTIDE SEQUENCE</scope>
    <source>
        <strain evidence="2">23-M-SY-8</strain>
    </source>
</reference>
<organism evidence="2 3">
    <name type="scientific">Klebsiella quasipneumoniae subsp. similipneumoniae</name>
    <dbReference type="NCBI Taxonomy" id="1463164"/>
    <lineage>
        <taxon>Bacteria</taxon>
        <taxon>Pseudomonadati</taxon>
        <taxon>Pseudomonadota</taxon>
        <taxon>Gammaproteobacteria</taxon>
        <taxon>Enterobacterales</taxon>
        <taxon>Enterobacteriaceae</taxon>
        <taxon>Klebsiella/Raoultella group</taxon>
        <taxon>Klebsiella</taxon>
        <taxon>Klebsiella pneumoniae complex</taxon>
    </lineage>
</organism>
<sequence>MTISEPVRSLDAHELMPGDIYPHPAAGGIDSLSHREVCSLFSDHIMYICSALVILLLVFIAGVFFRKLMTSSTGRKRDTASVIPNTKPEAQSKTEYFHLSICVEGPASTDDSALSSLASRVVREAENLYIPGVNRRDSADDVFAWSVQTQFPSDRLFGTRIFPSTGWFERPDMIKPPVKCYCVCLQYTAETLPSTLHALVDEAGRQVAKSYIKGGHCPGSEGYSFCITSE</sequence>
<dbReference type="RefSeq" id="WP_009309879.1">
    <property type="nucleotide sequence ID" value="NZ_CBCSFA010000066.1"/>
</dbReference>
<feature type="transmembrane region" description="Helical" evidence="1">
    <location>
        <begin position="45"/>
        <end position="65"/>
    </location>
</feature>
<accession>A0AAE4MXD5</accession>
<keyword evidence="1" id="KW-1133">Transmembrane helix</keyword>
<keyword evidence="1" id="KW-0812">Transmembrane</keyword>
<evidence type="ECO:0000313" key="3">
    <source>
        <dbReference type="Proteomes" id="UP001187239"/>
    </source>
</evidence>
<keyword evidence="1" id="KW-0472">Membrane</keyword>
<gene>
    <name evidence="2" type="ORF">RZO73_29400</name>
</gene>
<comment type="caution">
    <text evidence="2">The sequence shown here is derived from an EMBL/GenBank/DDBJ whole genome shotgun (WGS) entry which is preliminary data.</text>
</comment>
<dbReference type="AlphaFoldDB" id="A0AAE4MXD5"/>
<evidence type="ECO:0000256" key="1">
    <source>
        <dbReference type="SAM" id="Phobius"/>
    </source>
</evidence>
<proteinExistence type="predicted"/>
<dbReference type="EMBL" id="JAWHXQ010000049">
    <property type="protein sequence ID" value="MDV0614598.1"/>
    <property type="molecule type" value="Genomic_DNA"/>
</dbReference>
<protein>
    <submittedName>
        <fullName evidence="2">Uncharacterized protein</fullName>
    </submittedName>
</protein>
<dbReference type="Proteomes" id="UP001187239">
    <property type="component" value="Unassembled WGS sequence"/>
</dbReference>
<evidence type="ECO:0000313" key="2">
    <source>
        <dbReference type="EMBL" id="MDV0614598.1"/>
    </source>
</evidence>
<name>A0AAE4MXD5_9ENTR</name>